<dbReference type="GO" id="GO:0016841">
    <property type="term" value="F:ammonia-lyase activity"/>
    <property type="evidence" value="ECO:0007669"/>
    <property type="project" value="UniProtKB-ARBA"/>
</dbReference>
<dbReference type="InterPro" id="IPR008948">
    <property type="entry name" value="L-Aspartase-like"/>
</dbReference>
<reference evidence="2" key="1">
    <citation type="submission" date="2016-11" db="EMBL/GenBank/DDBJ databases">
        <authorList>
            <person name="Varghese N."/>
            <person name="Submissions S."/>
        </authorList>
    </citation>
    <scope>NUCLEOTIDE SEQUENCE [LARGE SCALE GENOMIC DNA]</scope>
    <source>
        <strain evidence="2">Sac-22</strain>
    </source>
</reference>
<dbReference type="PANTHER" id="PTHR10362">
    <property type="entry name" value="HISTIDINE AMMONIA-LYASE"/>
    <property type="match status" value="1"/>
</dbReference>
<dbReference type="Gene3D" id="1.20.200.10">
    <property type="entry name" value="Fumarase/aspartase (Central domain)"/>
    <property type="match status" value="1"/>
</dbReference>
<dbReference type="InterPro" id="IPR001106">
    <property type="entry name" value="Aromatic_Lyase"/>
</dbReference>
<dbReference type="Proteomes" id="UP000184339">
    <property type="component" value="Unassembled WGS sequence"/>
</dbReference>
<gene>
    <name evidence="1" type="ORF">SAMN05192549_101560</name>
</gene>
<dbReference type="Pfam" id="PF00221">
    <property type="entry name" value="Lyase_aromatic"/>
    <property type="match status" value="1"/>
</dbReference>
<keyword evidence="1" id="KW-0456">Lyase</keyword>
<protein>
    <submittedName>
        <fullName evidence="1">Histidine ammonia-lyase</fullName>
    </submittedName>
</protein>
<sequence>MIRLDDRPLDWREVAQVARGAKLALGDAALQRLHDARRIVDRIVDDGTRAYGINTGLGALCEQILAPQALAALSLNTLKSHACGVGAPLDDELVRAIMCTQVANYSHGKSGITPALVEGLTALLNQNLIPVVPARGSVGYLTHMAHIGLPLTGLWQLRSGGIVQDARQALMDAGLAPLSLAAKDGLSLVNGTPCMTGLLCVALARAERLQKWADIVAAMSFEALRGQLAAFDSDALALKPHAGAQAVGRNLRALLDGGALLQASQGLRLQDALSLRAIPQVHGATRDQLAHVARQVNIELASATDNPLVTGTPDNYRVMSQANPHGQSLAFAADLLTIALAELGGIAERRIDRLVNPLVSGLPAFLVEDSGVNSGLMIVQYVAASLVAENKVLSQPMVVDNYVTSALQEDHLSLATPAALKALQVIENSERILALEYLTAGQALSFHAPESLACGTRAALALLREHVDVYTEDRILAPDIAAVTAIIQGEEGIGRVEAQLTAPGQSAPHRLD</sequence>
<dbReference type="SUPFAM" id="SSF48557">
    <property type="entry name" value="L-aspartase-like"/>
    <property type="match status" value="1"/>
</dbReference>
<dbReference type="OrthoDB" id="9806955at2"/>
<dbReference type="RefSeq" id="WP_072781140.1">
    <property type="nucleotide sequence ID" value="NZ_FRCX01000001.1"/>
</dbReference>
<dbReference type="Gene3D" id="1.10.275.10">
    <property type="entry name" value="Fumarase/aspartase (N-terminal domain)"/>
    <property type="match status" value="1"/>
</dbReference>
<proteinExistence type="predicted"/>
<accession>A0A1M7IPX9</accession>
<dbReference type="STRING" id="551987.SAMN05192549_101560"/>
<dbReference type="InterPro" id="IPR024083">
    <property type="entry name" value="Fumarase/histidase_N"/>
</dbReference>
<keyword evidence="2" id="KW-1185">Reference proteome</keyword>
<dbReference type="AlphaFoldDB" id="A0A1M7IPX9"/>
<evidence type="ECO:0000313" key="1">
    <source>
        <dbReference type="EMBL" id="SHM42628.1"/>
    </source>
</evidence>
<evidence type="ECO:0000313" key="2">
    <source>
        <dbReference type="Proteomes" id="UP000184339"/>
    </source>
</evidence>
<organism evidence="1 2">
    <name type="scientific">Duganella sacchari</name>
    <dbReference type="NCBI Taxonomy" id="551987"/>
    <lineage>
        <taxon>Bacteria</taxon>
        <taxon>Pseudomonadati</taxon>
        <taxon>Pseudomonadota</taxon>
        <taxon>Betaproteobacteria</taxon>
        <taxon>Burkholderiales</taxon>
        <taxon>Oxalobacteraceae</taxon>
        <taxon>Telluria group</taxon>
        <taxon>Duganella</taxon>
    </lineage>
</organism>
<dbReference type="EMBL" id="FRCX01000001">
    <property type="protein sequence ID" value="SHM42628.1"/>
    <property type="molecule type" value="Genomic_DNA"/>
</dbReference>
<name>A0A1M7IPX9_9BURK</name>
<dbReference type="CDD" id="cd00332">
    <property type="entry name" value="PAL-HAL"/>
    <property type="match status" value="1"/>
</dbReference>